<evidence type="ECO:0000313" key="8">
    <source>
        <dbReference type="Proteomes" id="UP000248817"/>
    </source>
</evidence>
<evidence type="ECO:0000313" key="7">
    <source>
        <dbReference type="EMBL" id="PYI34474.1"/>
    </source>
</evidence>
<dbReference type="InterPro" id="IPR021109">
    <property type="entry name" value="Peptidase_aspartic_dom_sf"/>
</dbReference>
<comment type="similarity">
    <text evidence="1">Belongs to the peptidase A1 family.</text>
</comment>
<evidence type="ECO:0000256" key="3">
    <source>
        <dbReference type="PIRSR" id="PIRSR601461-1"/>
    </source>
</evidence>
<dbReference type="EMBL" id="KZ825475">
    <property type="protein sequence ID" value="PYI34474.1"/>
    <property type="molecule type" value="Genomic_DNA"/>
</dbReference>
<feature type="active site" evidence="3">
    <location>
        <position position="50"/>
    </location>
</feature>
<dbReference type="InterPro" id="IPR034164">
    <property type="entry name" value="Pepsin-like_dom"/>
</dbReference>
<dbReference type="PRINTS" id="PR00792">
    <property type="entry name" value="PEPSIN"/>
</dbReference>
<name>A0A2V5IJV6_9EURO</name>
<sequence>MALRSFLLAPVLATAAVGSVIDLDIKVRNGYRTIEVDLGTPGGPYDLLYDTGSTDLWVLDGQCTDANCPNGSGYPRHKYNLTSTGRSLGLNGSIEYSGGTVEGYSASDILSLPGTNASYRQSFLVATDSTWAALGADGFLGLGSSTIAINNATAPFEQMMQDGLLDQPRFAIYAGKGVSTTSDPNPENNGVFTLGGSHEDIYADGELQWLQTESPFEIFKTGLYGMQGHNTTSDGKNQSTELLNWYGTAIFDTGASAIEIPEQYIDEVYAMTPFKYADLLNGYRPLCSEFNETWSVSFTIGFYGEAPTFTLTGDQLAVPGYQDDEHCFPPFNAWNSFNTIFGQHWMQNFYMVYDFGSFEPESYNIRVGIAPLKKEYRHRV</sequence>
<dbReference type="Proteomes" id="UP000248817">
    <property type="component" value="Unassembled WGS sequence"/>
</dbReference>
<organism evidence="7 8">
    <name type="scientific">Aspergillus indologenus CBS 114.80</name>
    <dbReference type="NCBI Taxonomy" id="1450541"/>
    <lineage>
        <taxon>Eukaryota</taxon>
        <taxon>Fungi</taxon>
        <taxon>Dikarya</taxon>
        <taxon>Ascomycota</taxon>
        <taxon>Pezizomycotina</taxon>
        <taxon>Eurotiomycetes</taxon>
        <taxon>Eurotiomycetidae</taxon>
        <taxon>Eurotiales</taxon>
        <taxon>Aspergillaceae</taxon>
        <taxon>Aspergillus</taxon>
        <taxon>Aspergillus subgen. Circumdati</taxon>
    </lineage>
</organism>
<feature type="signal peptide" evidence="5">
    <location>
        <begin position="1"/>
        <end position="18"/>
    </location>
</feature>
<evidence type="ECO:0000259" key="6">
    <source>
        <dbReference type="PROSITE" id="PS51767"/>
    </source>
</evidence>
<protein>
    <submittedName>
        <fullName evidence="7">Aspartyl protease</fullName>
    </submittedName>
</protein>
<dbReference type="GO" id="GO:0000324">
    <property type="term" value="C:fungal-type vacuole"/>
    <property type="evidence" value="ECO:0007669"/>
    <property type="project" value="TreeGrafter"/>
</dbReference>
<dbReference type="GO" id="GO:0004190">
    <property type="term" value="F:aspartic-type endopeptidase activity"/>
    <property type="evidence" value="ECO:0007669"/>
    <property type="project" value="InterPro"/>
</dbReference>
<dbReference type="PROSITE" id="PS51767">
    <property type="entry name" value="PEPTIDASE_A1"/>
    <property type="match status" value="1"/>
</dbReference>
<evidence type="ECO:0000256" key="2">
    <source>
        <dbReference type="ARBA" id="ARBA00022801"/>
    </source>
</evidence>
<dbReference type="InterPro" id="IPR033121">
    <property type="entry name" value="PEPTIDASE_A1"/>
</dbReference>
<feature type="disulfide bond" evidence="4">
    <location>
        <begin position="287"/>
        <end position="327"/>
    </location>
</feature>
<dbReference type="InterPro" id="IPR001461">
    <property type="entry name" value="Aspartic_peptidase_A1"/>
</dbReference>
<dbReference type="Pfam" id="PF00026">
    <property type="entry name" value="Asp"/>
    <property type="match status" value="1"/>
</dbReference>
<dbReference type="SUPFAM" id="SSF50630">
    <property type="entry name" value="Acid proteases"/>
    <property type="match status" value="1"/>
</dbReference>
<evidence type="ECO:0000256" key="1">
    <source>
        <dbReference type="ARBA" id="ARBA00007447"/>
    </source>
</evidence>
<feature type="domain" description="Peptidase A1" evidence="6">
    <location>
        <begin position="32"/>
        <end position="370"/>
    </location>
</feature>
<reference evidence="7 8" key="1">
    <citation type="submission" date="2018-02" db="EMBL/GenBank/DDBJ databases">
        <title>The genomes of Aspergillus section Nigri reveals drivers in fungal speciation.</title>
        <authorList>
            <consortium name="DOE Joint Genome Institute"/>
            <person name="Vesth T.C."/>
            <person name="Nybo J."/>
            <person name="Theobald S."/>
            <person name="Brandl J."/>
            <person name="Frisvad J.C."/>
            <person name="Nielsen K.F."/>
            <person name="Lyhne E.K."/>
            <person name="Kogle M.E."/>
            <person name="Kuo A."/>
            <person name="Riley R."/>
            <person name="Clum A."/>
            <person name="Nolan M."/>
            <person name="Lipzen A."/>
            <person name="Salamov A."/>
            <person name="Henrissat B."/>
            <person name="Wiebenga A."/>
            <person name="De vries R.P."/>
            <person name="Grigoriev I.V."/>
            <person name="Mortensen U.H."/>
            <person name="Andersen M.R."/>
            <person name="Baker S.E."/>
        </authorList>
    </citation>
    <scope>NUCLEOTIDE SEQUENCE [LARGE SCALE GENOMIC DNA]</scope>
    <source>
        <strain evidence="7 8">CBS 114.80</strain>
    </source>
</reference>
<evidence type="ECO:0000256" key="4">
    <source>
        <dbReference type="PIRSR" id="PIRSR601461-2"/>
    </source>
</evidence>
<dbReference type="PANTHER" id="PTHR47966">
    <property type="entry name" value="BETA-SITE APP-CLEAVING ENZYME, ISOFORM A-RELATED"/>
    <property type="match status" value="1"/>
</dbReference>
<accession>A0A2V5IJV6</accession>
<dbReference type="AlphaFoldDB" id="A0A2V5IJV6"/>
<keyword evidence="7" id="KW-0645">Protease</keyword>
<dbReference type="PANTHER" id="PTHR47966:SF68">
    <property type="entry name" value="PEPTIDASE A1 DOMAIN-CONTAINING PROTEIN"/>
    <property type="match status" value="1"/>
</dbReference>
<proteinExistence type="inferred from homology"/>
<dbReference type="Gene3D" id="2.40.70.10">
    <property type="entry name" value="Acid Proteases"/>
    <property type="match status" value="2"/>
</dbReference>
<feature type="active site" evidence="3">
    <location>
        <position position="252"/>
    </location>
</feature>
<keyword evidence="8" id="KW-1185">Reference proteome</keyword>
<keyword evidence="4" id="KW-1015">Disulfide bond</keyword>
<gene>
    <name evidence="7" type="ORF">BP00DRAFT_465384</name>
</gene>
<evidence type="ECO:0000256" key="5">
    <source>
        <dbReference type="SAM" id="SignalP"/>
    </source>
</evidence>
<dbReference type="GO" id="GO:0006508">
    <property type="term" value="P:proteolysis"/>
    <property type="evidence" value="ECO:0007669"/>
    <property type="project" value="UniProtKB-KW"/>
</dbReference>
<dbReference type="CDD" id="cd05471">
    <property type="entry name" value="pepsin_like"/>
    <property type="match status" value="1"/>
</dbReference>
<keyword evidence="2" id="KW-0378">Hydrolase</keyword>
<keyword evidence="5" id="KW-0732">Signal</keyword>
<feature type="chain" id="PRO_5015868874" evidence="5">
    <location>
        <begin position="19"/>
        <end position="380"/>
    </location>
</feature>